<dbReference type="RefSeq" id="WP_200660994.1">
    <property type="nucleotide sequence ID" value="NZ_WKED01000036.1"/>
</dbReference>
<keyword evidence="2" id="KW-1185">Reference proteome</keyword>
<dbReference type="Proteomes" id="UP000814003">
    <property type="component" value="Unassembled WGS sequence"/>
</dbReference>
<sequence>MTNNYSVRQLAESEVPQFIDVAEFEGGVWAALLDDEVVAVCFEKEMAQAIASNDLATKSAPMPFGPWFPLNMNGEKIGYCLGGVLLKANKFFGN</sequence>
<evidence type="ECO:0008006" key="3">
    <source>
        <dbReference type="Google" id="ProtNLM"/>
    </source>
</evidence>
<accession>A0ABS9F959</accession>
<name>A0ABS9F959_9PSED</name>
<evidence type="ECO:0000313" key="2">
    <source>
        <dbReference type="Proteomes" id="UP000814003"/>
    </source>
</evidence>
<gene>
    <name evidence="1" type="ORF">GIW56_18765</name>
</gene>
<evidence type="ECO:0000313" key="1">
    <source>
        <dbReference type="EMBL" id="MCF5108885.1"/>
    </source>
</evidence>
<comment type="caution">
    <text evidence="1">The sequence shown here is derived from an EMBL/GenBank/DDBJ whole genome shotgun (WGS) entry which is preliminary data.</text>
</comment>
<organism evidence="1 2">
    <name type="scientific">Pseudomonas gessardii</name>
    <dbReference type="NCBI Taxonomy" id="78544"/>
    <lineage>
        <taxon>Bacteria</taxon>
        <taxon>Pseudomonadati</taxon>
        <taxon>Pseudomonadota</taxon>
        <taxon>Gammaproteobacteria</taxon>
        <taxon>Pseudomonadales</taxon>
        <taxon>Pseudomonadaceae</taxon>
        <taxon>Pseudomonas</taxon>
    </lineage>
</organism>
<reference evidence="1 2" key="1">
    <citation type="submission" date="2019-11" db="EMBL/GenBank/DDBJ databases">
        <title>Epiphytic Pseudomonas syringae from cherry orchards.</title>
        <authorList>
            <person name="Hulin M.T."/>
        </authorList>
    </citation>
    <scope>NUCLEOTIDE SEQUENCE [LARGE SCALE GENOMIC DNA]</scope>
    <source>
        <strain evidence="1 2">PA-6-5B</strain>
    </source>
</reference>
<proteinExistence type="predicted"/>
<protein>
    <recommendedName>
        <fullName evidence="3">GNAT family N-acetyltransferase</fullName>
    </recommendedName>
</protein>
<dbReference type="EMBL" id="WKED01000036">
    <property type="protein sequence ID" value="MCF5108885.1"/>
    <property type="molecule type" value="Genomic_DNA"/>
</dbReference>